<evidence type="ECO:0000256" key="7">
    <source>
        <dbReference type="ARBA" id="ARBA00038129"/>
    </source>
</evidence>
<evidence type="ECO:0000313" key="12">
    <source>
        <dbReference type="Proteomes" id="UP000244005"/>
    </source>
</evidence>
<reference evidence="12" key="1">
    <citation type="journal article" date="2017" name="Cell">
        <title>Insights into land plant evolution garnered from the Marchantia polymorpha genome.</title>
        <authorList>
            <person name="Bowman J.L."/>
            <person name="Kohchi T."/>
            <person name="Yamato K.T."/>
            <person name="Jenkins J."/>
            <person name="Shu S."/>
            <person name="Ishizaki K."/>
            <person name="Yamaoka S."/>
            <person name="Nishihama R."/>
            <person name="Nakamura Y."/>
            <person name="Berger F."/>
            <person name="Adam C."/>
            <person name="Aki S.S."/>
            <person name="Althoff F."/>
            <person name="Araki T."/>
            <person name="Arteaga-Vazquez M.A."/>
            <person name="Balasubrmanian S."/>
            <person name="Barry K."/>
            <person name="Bauer D."/>
            <person name="Boehm C.R."/>
            <person name="Briginshaw L."/>
            <person name="Caballero-Perez J."/>
            <person name="Catarino B."/>
            <person name="Chen F."/>
            <person name="Chiyoda S."/>
            <person name="Chovatia M."/>
            <person name="Davies K.M."/>
            <person name="Delmans M."/>
            <person name="Demura T."/>
            <person name="Dierschke T."/>
            <person name="Dolan L."/>
            <person name="Dorantes-Acosta A.E."/>
            <person name="Eklund D.M."/>
            <person name="Florent S.N."/>
            <person name="Flores-Sandoval E."/>
            <person name="Fujiyama A."/>
            <person name="Fukuzawa H."/>
            <person name="Galik B."/>
            <person name="Grimanelli D."/>
            <person name="Grimwood J."/>
            <person name="Grossniklaus U."/>
            <person name="Hamada T."/>
            <person name="Haseloff J."/>
            <person name="Hetherington A.J."/>
            <person name="Higo A."/>
            <person name="Hirakawa Y."/>
            <person name="Hundley H.N."/>
            <person name="Ikeda Y."/>
            <person name="Inoue K."/>
            <person name="Inoue S.I."/>
            <person name="Ishida S."/>
            <person name="Jia Q."/>
            <person name="Kakita M."/>
            <person name="Kanazawa T."/>
            <person name="Kawai Y."/>
            <person name="Kawashima T."/>
            <person name="Kennedy M."/>
            <person name="Kinose K."/>
            <person name="Kinoshita T."/>
            <person name="Kohara Y."/>
            <person name="Koide E."/>
            <person name="Komatsu K."/>
            <person name="Kopischke S."/>
            <person name="Kubo M."/>
            <person name="Kyozuka J."/>
            <person name="Lagercrantz U."/>
            <person name="Lin S.S."/>
            <person name="Lindquist E."/>
            <person name="Lipzen A.M."/>
            <person name="Lu C.W."/>
            <person name="De Luna E."/>
            <person name="Martienssen R.A."/>
            <person name="Minamino N."/>
            <person name="Mizutani M."/>
            <person name="Mizutani M."/>
            <person name="Mochizuki N."/>
            <person name="Monte I."/>
            <person name="Mosher R."/>
            <person name="Nagasaki H."/>
            <person name="Nakagami H."/>
            <person name="Naramoto S."/>
            <person name="Nishitani K."/>
            <person name="Ohtani M."/>
            <person name="Okamoto T."/>
            <person name="Okumura M."/>
            <person name="Phillips J."/>
            <person name="Pollak B."/>
            <person name="Reinders A."/>
            <person name="Rovekamp M."/>
            <person name="Sano R."/>
            <person name="Sawa S."/>
            <person name="Schmid M.W."/>
            <person name="Shirakawa M."/>
            <person name="Solano R."/>
            <person name="Spunde A."/>
            <person name="Suetsugu N."/>
            <person name="Sugano S."/>
            <person name="Sugiyama A."/>
            <person name="Sun R."/>
            <person name="Suzuki Y."/>
            <person name="Takenaka M."/>
            <person name="Takezawa D."/>
            <person name="Tomogane H."/>
            <person name="Tsuzuki M."/>
            <person name="Ueda T."/>
            <person name="Umeda M."/>
            <person name="Ward J.M."/>
            <person name="Watanabe Y."/>
            <person name="Yazaki K."/>
            <person name="Yokoyama R."/>
            <person name="Yoshitake Y."/>
            <person name="Yotsui I."/>
            <person name="Zachgo S."/>
            <person name="Schmutz J."/>
        </authorList>
    </citation>
    <scope>NUCLEOTIDE SEQUENCE [LARGE SCALE GENOMIC DNA]</scope>
    <source>
        <strain evidence="12">Tak-1</strain>
    </source>
</reference>
<sequence>MERMDRPPRPRPHERQMEGAQTPPVMEFKAHPIPLARIRRIMRADADVNMISAETPVLFARACEMFIEDLTARAWKKAQESGRRTVNKSDIVQIVSGTKILDFLDDILPPEWASGSKPEQDRMEETPPKPFPDAVSDFVSLSCAQNSQNYFTMCHLI</sequence>
<keyword evidence="12" id="KW-1185">Reference proteome</keyword>
<proteinExistence type="inferred from homology"/>
<protein>
    <recommendedName>
        <fullName evidence="10">Transcription factor CBF/NF-Y/archaeal histone domain-containing protein</fullName>
    </recommendedName>
</protein>
<evidence type="ECO:0000256" key="6">
    <source>
        <dbReference type="ARBA" id="ARBA00025911"/>
    </source>
</evidence>
<dbReference type="InterPro" id="IPR003958">
    <property type="entry name" value="CBFA_NFYB_domain"/>
</dbReference>
<dbReference type="GO" id="GO:0046982">
    <property type="term" value="F:protein heterodimerization activity"/>
    <property type="evidence" value="ECO:0007669"/>
    <property type="project" value="InterPro"/>
</dbReference>
<accession>A0A2R6WW94</accession>
<evidence type="ECO:0000313" key="11">
    <source>
        <dbReference type="EMBL" id="PTQ38122.1"/>
    </source>
</evidence>
<dbReference type="AlphaFoldDB" id="A0A2R6WW94"/>
<dbReference type="InterPro" id="IPR009072">
    <property type="entry name" value="Histone-fold"/>
</dbReference>
<dbReference type="Proteomes" id="UP000244005">
    <property type="component" value="Unassembled WGS sequence"/>
</dbReference>
<name>A0A2R6WW94_MARPO</name>
<keyword evidence="2" id="KW-0805">Transcription regulation</keyword>
<keyword evidence="3" id="KW-0238">DNA-binding</keyword>
<evidence type="ECO:0000256" key="8">
    <source>
        <dbReference type="ARBA" id="ARBA00059992"/>
    </source>
</evidence>
<dbReference type="EMBL" id="KZ772725">
    <property type="protein sequence ID" value="PTQ38122.1"/>
    <property type="molecule type" value="Genomic_DNA"/>
</dbReference>
<evidence type="ECO:0000256" key="1">
    <source>
        <dbReference type="ARBA" id="ARBA00004123"/>
    </source>
</evidence>
<dbReference type="PANTHER" id="PTHR10252">
    <property type="entry name" value="HISTONE-LIKE TRANSCRIPTION FACTOR CCAAT-RELATED"/>
    <property type="match status" value="1"/>
</dbReference>
<organism evidence="11 12">
    <name type="scientific">Marchantia polymorpha</name>
    <name type="common">Common liverwort</name>
    <name type="synonym">Marchantia aquatica</name>
    <dbReference type="NCBI Taxonomy" id="3197"/>
    <lineage>
        <taxon>Eukaryota</taxon>
        <taxon>Viridiplantae</taxon>
        <taxon>Streptophyta</taxon>
        <taxon>Embryophyta</taxon>
        <taxon>Marchantiophyta</taxon>
        <taxon>Marchantiopsida</taxon>
        <taxon>Marchantiidae</taxon>
        <taxon>Marchantiales</taxon>
        <taxon>Marchantiaceae</taxon>
        <taxon>Marchantia</taxon>
    </lineage>
</organism>
<comment type="function">
    <text evidence="8">Stimulates the transcription of various genes by recognizing and binding to a CCAAT motif in promoters.</text>
</comment>
<dbReference type="PANTHER" id="PTHR10252:SF8">
    <property type="entry name" value="NUCLEAR TRANSCRIPTION FACTOR Y SUBUNIT GAMMA"/>
    <property type="match status" value="1"/>
</dbReference>
<keyword evidence="5" id="KW-0539">Nucleus</keyword>
<evidence type="ECO:0000256" key="2">
    <source>
        <dbReference type="ARBA" id="ARBA00023015"/>
    </source>
</evidence>
<dbReference type="InterPro" id="IPR050568">
    <property type="entry name" value="Transcr_DNA_Rep_Reg"/>
</dbReference>
<feature type="domain" description="Transcription factor CBF/NF-Y/archaeal histone" evidence="10">
    <location>
        <begin position="33"/>
        <end position="93"/>
    </location>
</feature>
<evidence type="ECO:0000256" key="4">
    <source>
        <dbReference type="ARBA" id="ARBA00023163"/>
    </source>
</evidence>
<feature type="compositionally biased region" description="Basic and acidic residues" evidence="9">
    <location>
        <begin position="1"/>
        <end position="17"/>
    </location>
</feature>
<dbReference type="OrthoDB" id="1272441at2759"/>
<evidence type="ECO:0000256" key="9">
    <source>
        <dbReference type="SAM" id="MobiDB-lite"/>
    </source>
</evidence>
<dbReference type="Gene3D" id="1.10.20.10">
    <property type="entry name" value="Histone, subunit A"/>
    <property type="match status" value="1"/>
</dbReference>
<dbReference type="GO" id="GO:0000981">
    <property type="term" value="F:DNA-binding transcription factor activity, RNA polymerase II-specific"/>
    <property type="evidence" value="ECO:0000318"/>
    <property type="project" value="GO_Central"/>
</dbReference>
<comment type="subunit">
    <text evidence="6">Heterotrimeric transcription factor composed of three components, NF-YA, NF-YB and NF-YC. NF-YB and NF-YC must interact and dimerize for NF-YA association and DNA binding.</text>
</comment>
<comment type="similarity">
    <text evidence="7">Belongs to the NFYC/HAP5 subunit family.</text>
</comment>
<feature type="region of interest" description="Disordered" evidence="9">
    <location>
        <begin position="1"/>
        <end position="23"/>
    </location>
</feature>
<evidence type="ECO:0000256" key="5">
    <source>
        <dbReference type="ARBA" id="ARBA00023242"/>
    </source>
</evidence>
<dbReference type="SUPFAM" id="SSF47113">
    <property type="entry name" value="Histone-fold"/>
    <property type="match status" value="1"/>
</dbReference>
<dbReference type="CDD" id="cd22908">
    <property type="entry name" value="HFD_NFYC-like"/>
    <property type="match status" value="1"/>
</dbReference>
<dbReference type="GO" id="GO:0006357">
    <property type="term" value="P:regulation of transcription by RNA polymerase II"/>
    <property type="evidence" value="ECO:0000318"/>
    <property type="project" value="GO_Central"/>
</dbReference>
<evidence type="ECO:0000259" key="10">
    <source>
        <dbReference type="Pfam" id="PF00808"/>
    </source>
</evidence>
<dbReference type="GO" id="GO:0005634">
    <property type="term" value="C:nucleus"/>
    <property type="evidence" value="ECO:0000318"/>
    <property type="project" value="GO_Central"/>
</dbReference>
<keyword evidence="4" id="KW-0804">Transcription</keyword>
<evidence type="ECO:0000256" key="3">
    <source>
        <dbReference type="ARBA" id="ARBA00023125"/>
    </source>
</evidence>
<dbReference type="GO" id="GO:0003677">
    <property type="term" value="F:DNA binding"/>
    <property type="evidence" value="ECO:0007669"/>
    <property type="project" value="UniProtKB-KW"/>
</dbReference>
<dbReference type="FunFam" id="1.10.20.10:FF:000062">
    <property type="entry name" value="Nuclear transcription factor Y subunit C"/>
    <property type="match status" value="1"/>
</dbReference>
<dbReference type="Gramene" id="Mp6g07440.1">
    <property type="protein sequence ID" value="Mp6g07440.1.cds1"/>
    <property type="gene ID" value="Mp6g07440"/>
</dbReference>
<dbReference type="Pfam" id="PF00808">
    <property type="entry name" value="CBFD_NFYB_HMF"/>
    <property type="match status" value="1"/>
</dbReference>
<comment type="subcellular location">
    <subcellularLocation>
        <location evidence="1">Nucleus</location>
    </subcellularLocation>
</comment>
<gene>
    <name evidence="11" type="ORF">MARPO_0053s0058</name>
</gene>